<evidence type="ECO:0000313" key="4">
    <source>
        <dbReference type="EMBL" id="KAK0133793.1"/>
    </source>
</evidence>
<dbReference type="SUPFAM" id="SSF56672">
    <property type="entry name" value="DNA/RNA polymerases"/>
    <property type="match status" value="1"/>
</dbReference>
<dbReference type="CDD" id="cd01650">
    <property type="entry name" value="RT_nLTR_like"/>
    <property type="match status" value="1"/>
</dbReference>
<evidence type="ECO:0000256" key="1">
    <source>
        <dbReference type="SAM" id="MobiDB-lite"/>
    </source>
</evidence>
<comment type="caution">
    <text evidence="4">The sequence shown here is derived from an EMBL/GenBank/DDBJ whole genome shotgun (WGS) entry which is preliminary data.</text>
</comment>
<dbReference type="InterPro" id="IPR019448">
    <property type="entry name" value="NT-C2"/>
</dbReference>
<dbReference type="InterPro" id="IPR036691">
    <property type="entry name" value="Endo/exonu/phosph_ase_sf"/>
</dbReference>
<dbReference type="Proteomes" id="UP001174136">
    <property type="component" value="Unassembled WGS sequence"/>
</dbReference>
<dbReference type="PANTHER" id="PTHR47510">
    <property type="entry name" value="REVERSE TRANSCRIPTASE DOMAIN-CONTAINING PROTEIN"/>
    <property type="match status" value="1"/>
</dbReference>
<dbReference type="GO" id="GO:0016706">
    <property type="term" value="F:2-oxoglutarate-dependent dioxygenase activity"/>
    <property type="evidence" value="ECO:0007669"/>
    <property type="project" value="InterPro"/>
</dbReference>
<feature type="region of interest" description="Disordered" evidence="1">
    <location>
        <begin position="1078"/>
        <end position="1111"/>
    </location>
</feature>
<organism evidence="4 5">
    <name type="scientific">Merluccius polli</name>
    <name type="common">Benguela hake</name>
    <name type="synonym">Merluccius cadenati</name>
    <dbReference type="NCBI Taxonomy" id="89951"/>
    <lineage>
        <taxon>Eukaryota</taxon>
        <taxon>Metazoa</taxon>
        <taxon>Chordata</taxon>
        <taxon>Craniata</taxon>
        <taxon>Vertebrata</taxon>
        <taxon>Euteleostomi</taxon>
        <taxon>Actinopterygii</taxon>
        <taxon>Neopterygii</taxon>
        <taxon>Teleostei</taxon>
        <taxon>Neoteleostei</taxon>
        <taxon>Acanthomorphata</taxon>
        <taxon>Zeiogadaria</taxon>
        <taxon>Gadariae</taxon>
        <taxon>Gadiformes</taxon>
        <taxon>Gadoidei</taxon>
        <taxon>Merlucciidae</taxon>
        <taxon>Merluccius</taxon>
    </lineage>
</organism>
<protein>
    <submittedName>
        <fullName evidence="4">Protein FAM102B</fullName>
    </submittedName>
</protein>
<dbReference type="Pfam" id="PF10358">
    <property type="entry name" value="NT-C2"/>
    <property type="match status" value="1"/>
</dbReference>
<accession>A0AA47M577</accession>
<keyword evidence="5" id="KW-1185">Reference proteome</keyword>
<dbReference type="Gene3D" id="3.60.10.10">
    <property type="entry name" value="Endonuclease/exonuclease/phosphatase"/>
    <property type="match status" value="1"/>
</dbReference>
<dbReference type="PANTHER" id="PTHR47510:SF3">
    <property type="entry name" value="ENDO_EXONUCLEASE_PHOSPHATASE DOMAIN-CONTAINING PROTEIN"/>
    <property type="match status" value="1"/>
</dbReference>
<dbReference type="EMBL" id="JAOPHQ010005835">
    <property type="protein sequence ID" value="KAK0133793.1"/>
    <property type="molecule type" value="Genomic_DNA"/>
</dbReference>
<feature type="compositionally biased region" description="Polar residues" evidence="1">
    <location>
        <begin position="961"/>
        <end position="972"/>
    </location>
</feature>
<dbReference type="PROSITE" id="PS50878">
    <property type="entry name" value="RT_POL"/>
    <property type="match status" value="1"/>
</dbReference>
<evidence type="ECO:0000313" key="5">
    <source>
        <dbReference type="Proteomes" id="UP001174136"/>
    </source>
</evidence>
<evidence type="ECO:0000259" key="3">
    <source>
        <dbReference type="PROSITE" id="PS51840"/>
    </source>
</evidence>
<feature type="domain" description="Reverse transcriptase" evidence="2">
    <location>
        <begin position="602"/>
        <end position="868"/>
    </location>
</feature>
<dbReference type="InterPro" id="IPR015095">
    <property type="entry name" value="AlkB_hom8_N"/>
</dbReference>
<feature type="compositionally biased region" description="Low complexity" evidence="1">
    <location>
        <begin position="973"/>
        <end position="988"/>
    </location>
</feature>
<evidence type="ECO:0000259" key="2">
    <source>
        <dbReference type="PROSITE" id="PS50878"/>
    </source>
</evidence>
<name>A0AA47M577_MERPO</name>
<dbReference type="GO" id="GO:0008168">
    <property type="term" value="F:methyltransferase activity"/>
    <property type="evidence" value="ECO:0007669"/>
    <property type="project" value="InterPro"/>
</dbReference>
<reference evidence="4" key="1">
    <citation type="journal article" date="2023" name="Front. Mar. Sci.">
        <title>A new Merluccius polli reference genome to investigate the effects of global change in West African waters.</title>
        <authorList>
            <person name="Mateo J.L."/>
            <person name="Blanco-Fernandez C."/>
            <person name="Garcia-Vazquez E."/>
            <person name="Machado-Schiaffino G."/>
        </authorList>
    </citation>
    <scope>NUCLEOTIDE SEQUENCE</scope>
    <source>
        <strain evidence="4">C29</strain>
        <tissue evidence="4">Fin</tissue>
    </source>
</reference>
<dbReference type="Pfam" id="PF09004">
    <property type="entry name" value="ALKBH8_N"/>
    <property type="match status" value="1"/>
</dbReference>
<feature type="compositionally biased region" description="Basic and acidic residues" evidence="1">
    <location>
        <begin position="928"/>
        <end position="947"/>
    </location>
</feature>
<feature type="domain" description="C2 NT-type" evidence="3">
    <location>
        <begin position="3"/>
        <end position="145"/>
    </location>
</feature>
<dbReference type="PROSITE" id="PS51840">
    <property type="entry name" value="C2_NT"/>
    <property type="match status" value="1"/>
</dbReference>
<dbReference type="InterPro" id="IPR043502">
    <property type="entry name" value="DNA/RNA_pol_sf"/>
</dbReference>
<dbReference type="SUPFAM" id="SSF56219">
    <property type="entry name" value="DNase I-like"/>
    <property type="match status" value="1"/>
</dbReference>
<sequence>MDFMMMKKKKFKFKVDFELDELSSVPYVNGVLFCKVRLLDGGFSEESSRESVQANCVHWKKTFSFPCKMSASAGTGVLDPCVCRVSVRKELKGGKAYAKLGFADLNLAEFAGSGSTTRRCLLEGYDTKNTRQDNSILKVVISTQLMSGDPCFKTKFDGRVQETIPEELWLFRGCRAGLKVRTRRMEKKWRFKPAVPSMVMGNVNSLANKTDELASLVRNQKLYRECSLICLTETWLTSCIPTANVELPGFSVARLDRDNKLSGKKKGGGLAMYINNRWCNPGHVTVKETACCKDVELLAVSLRPYYMPREFTHAIVVCVYVPPRALPDIACDVIHSTIARLQTQHTDAFFAISGDFNHISLDSTLTNFYQFVDCPTRKNRTIDLMYANVRDAYSATPLPPLGKSDHNLIHLQPLYKPKVQRLPFATRTFRKWTPGADEALRDCFESTDWSVLQSGEDLEEDTHCITDYLNFCMDVVVPTRTVRCFPNNKPWITSNVKSLLNRKKMALKEAKEDYRMKVEQKLQENNTKEVWNGMKIIAGLGKRSSTMEGDLGRANQLNQFFNRGQLRKLHPRKAAGPDGLSPRLLKVCAAELGEPLGHLFNWSLRLGRVPTTWKASCLIPVPKKPYPKELNDFRPVALTSHLMKTMERLILGILRPQVRHALDPLQFAYQEKVGVDDAISYLLHRTHSFLDKGKSAVRIIFFDFSSAFNTIQPPRLSDKLLQMDVDAHLVSWIADYLTERPQFVRLKDCLSDTVISSTGAPQGTVLSPVLFTLYTSDFCYNTESCHMQKFSDDTAIVGCIRDGQEEEYRSLVEDFVKWCRLNHLHLNTAKTKEMVVDFRRSKPALLPVTIEGVNVEVVDTYKYLGVHLDDKLDWSVNTAAVYKKGQSRLYFLRRLRSFNVCSKLLWMVYQPASTATVIGVQGDAERLLEDRKGGDTQKGGAEGREGRCSSVPEELAGCGHSRTSSYASQQSKLSGYSTGHSRSSSLSEFSHRRNHSVGSASTGIGSIPEPAEETESRPCPALPEHPVLPSLASSTPPGGATPVRSASSCERLNRWVVVLMYTVSPASAGVWLPACVSSPSRHPGKPDSGYQQHVSPPPSRHPVKQDSMESQLKRMDDTRVDADDVVEKILQSQDFTPSLLDSSAEALAYIYSHCAHRTLKNPLGILHRLEERPLLALQHHLVYYTAPCTSTIWSPVQGWTRPALLGSQRDQQCCGGSHGAGCADISLWRPQLCQHVSVRKVCVYLWVLEEAPPSAAISGPPAGGLVNVVLVCDGFLGRAKRSAVCVRSLILLSSPLLSSPLLSTESAPSSTHISEQKPRFVFYTKHQRPTAAAPSGGHAEYASLVGFKRRAALTFPRRYI</sequence>
<proteinExistence type="predicted"/>
<gene>
    <name evidence="4" type="primary">FAM102B_0</name>
    <name evidence="4" type="ORF">N1851_030678</name>
</gene>
<feature type="region of interest" description="Disordered" evidence="1">
    <location>
        <begin position="928"/>
        <end position="1046"/>
    </location>
</feature>
<dbReference type="Pfam" id="PF00078">
    <property type="entry name" value="RVT_1"/>
    <property type="match status" value="1"/>
</dbReference>
<dbReference type="InterPro" id="IPR000477">
    <property type="entry name" value="RT_dom"/>
</dbReference>